<dbReference type="GO" id="GO:1990362">
    <property type="term" value="F:butanol dehydrogenase (NAD+) activity"/>
    <property type="evidence" value="ECO:0007669"/>
    <property type="project" value="InterPro"/>
</dbReference>
<dbReference type="PANTHER" id="PTHR43633">
    <property type="entry name" value="ALCOHOL DEHYDROGENASE YQHD"/>
    <property type="match status" value="1"/>
</dbReference>
<reference evidence="2 3" key="1">
    <citation type="submission" date="2016-10" db="EMBL/GenBank/DDBJ databases">
        <authorList>
            <person name="de Groot N.N."/>
        </authorList>
    </citation>
    <scope>NUCLEOTIDE SEQUENCE [LARGE SCALE GENOMIC DNA]</scope>
    <source>
        <strain evidence="2 3">DSM 2179</strain>
    </source>
</reference>
<dbReference type="STRING" id="84035.SAMN05660742_12456"/>
<dbReference type="SUPFAM" id="SSF56796">
    <property type="entry name" value="Dehydroquinate synthase-like"/>
    <property type="match status" value="1"/>
</dbReference>
<dbReference type="GO" id="GO:0008106">
    <property type="term" value="F:alcohol dehydrogenase (NADP+) activity"/>
    <property type="evidence" value="ECO:0007669"/>
    <property type="project" value="TreeGrafter"/>
</dbReference>
<dbReference type="Proteomes" id="UP000199662">
    <property type="component" value="Unassembled WGS sequence"/>
</dbReference>
<dbReference type="InterPro" id="IPR044731">
    <property type="entry name" value="BDH-like"/>
</dbReference>
<dbReference type="Gene3D" id="1.20.1090.10">
    <property type="entry name" value="Dehydroquinate synthase-like - alpha domain"/>
    <property type="match status" value="1"/>
</dbReference>
<dbReference type="AlphaFoldDB" id="A0A1H7CRR1"/>
<sequence>MLTISAAGSETSNSAVLTNEETGKKAGINTDFNRPCFAVMNPELTYTLPERQIACGITDIMMHTLDRYFTHTKGNEMTDAIAEVLLKNVAKNGRIVLDKHDDYEAMSEIMWCGSLSHNGLTGLGAEIDFATHKLGHELSGKFDVPHGASLSALWASWARYVYKEEPQRFAIFAERVWGIHHEDLNETALAGIAATEAYFASIHMPTNFSELGIGKQDEKSLQYLADRCSDYGKKTVANFKKLTREDMYNIYKMANK</sequence>
<gene>
    <name evidence="2" type="ORF">SAMN05660742_12456</name>
</gene>
<evidence type="ECO:0000259" key="1">
    <source>
        <dbReference type="Pfam" id="PF25137"/>
    </source>
</evidence>
<evidence type="ECO:0000313" key="3">
    <source>
        <dbReference type="Proteomes" id="UP000199662"/>
    </source>
</evidence>
<dbReference type="GO" id="GO:0005829">
    <property type="term" value="C:cytosol"/>
    <property type="evidence" value="ECO:0007669"/>
    <property type="project" value="TreeGrafter"/>
</dbReference>
<dbReference type="GO" id="GO:1990002">
    <property type="term" value="F:methylglyoxal reductase (NADPH) (acetol producing) activity"/>
    <property type="evidence" value="ECO:0007669"/>
    <property type="project" value="TreeGrafter"/>
</dbReference>
<dbReference type="EMBL" id="FNZK01000024">
    <property type="protein sequence ID" value="SEJ92319.1"/>
    <property type="molecule type" value="Genomic_DNA"/>
</dbReference>
<dbReference type="Pfam" id="PF25137">
    <property type="entry name" value="ADH_Fe_C"/>
    <property type="match status" value="1"/>
</dbReference>
<keyword evidence="3" id="KW-1185">Reference proteome</keyword>
<protein>
    <submittedName>
        <fullName evidence="2">Iron-containing alcohol dehydrogenase</fullName>
    </submittedName>
</protein>
<dbReference type="InterPro" id="IPR056798">
    <property type="entry name" value="ADH_Fe_C"/>
</dbReference>
<evidence type="ECO:0000313" key="2">
    <source>
        <dbReference type="EMBL" id="SEJ92319.1"/>
    </source>
</evidence>
<accession>A0A1H7CRR1</accession>
<dbReference type="PANTHER" id="PTHR43633:SF1">
    <property type="entry name" value="ALCOHOL DEHYDROGENASE YQHD"/>
    <property type="match status" value="1"/>
</dbReference>
<dbReference type="Gene3D" id="3.40.50.1970">
    <property type="match status" value="1"/>
</dbReference>
<organism evidence="2 3">
    <name type="scientific">Propionispira arboris</name>
    <dbReference type="NCBI Taxonomy" id="84035"/>
    <lineage>
        <taxon>Bacteria</taxon>
        <taxon>Bacillati</taxon>
        <taxon>Bacillota</taxon>
        <taxon>Negativicutes</taxon>
        <taxon>Selenomonadales</taxon>
        <taxon>Selenomonadaceae</taxon>
        <taxon>Propionispira</taxon>
    </lineage>
</organism>
<name>A0A1H7CRR1_9FIRM</name>
<dbReference type="CDD" id="cd08187">
    <property type="entry name" value="BDH"/>
    <property type="match status" value="1"/>
</dbReference>
<proteinExistence type="predicted"/>
<feature type="domain" description="Fe-containing alcohol dehydrogenase-like C-terminal" evidence="1">
    <location>
        <begin position="56"/>
        <end position="254"/>
    </location>
</feature>